<dbReference type="EMBL" id="PJDT01000018">
    <property type="protein sequence ID" value="PKC88546.1"/>
    <property type="molecule type" value="Genomic_DNA"/>
</dbReference>
<evidence type="ECO:0000313" key="6">
    <source>
        <dbReference type="Proteomes" id="UP000232928"/>
    </source>
</evidence>
<evidence type="ECO:0000313" key="4">
    <source>
        <dbReference type="EMBL" id="PKD14665.1"/>
    </source>
</evidence>
<protein>
    <submittedName>
        <fullName evidence="4">Uncharacterized protein</fullName>
    </submittedName>
</protein>
<evidence type="ECO:0000313" key="3">
    <source>
        <dbReference type="EMBL" id="PKC88546.1"/>
    </source>
</evidence>
<dbReference type="Proteomes" id="UP001272183">
    <property type="component" value="Unassembled WGS sequence"/>
</dbReference>
<gene>
    <name evidence="4" type="ORF">APC1461_1130</name>
    <name evidence="3" type="ORF">APC1503_1224</name>
    <name evidence="2" type="ORF">SCX10_08140</name>
</gene>
<organism evidence="4 6">
    <name type="scientific">Bifidobacterium longum</name>
    <dbReference type="NCBI Taxonomy" id="216816"/>
    <lineage>
        <taxon>Bacteria</taxon>
        <taxon>Bacillati</taxon>
        <taxon>Actinomycetota</taxon>
        <taxon>Actinomycetes</taxon>
        <taxon>Bifidobacteriales</taxon>
        <taxon>Bifidobacteriaceae</taxon>
        <taxon>Bifidobacterium</taxon>
    </lineage>
</organism>
<accession>A0A0A1GRR5</accession>
<reference evidence="2" key="2">
    <citation type="submission" date="2023-10" db="EMBL/GenBank/DDBJ databases">
        <title>Supernatant from a Refined Defined Microbial Community Protects Mice from Clostridioides difficile Infection.</title>
        <authorList>
            <person name="Douchant K."/>
            <person name="He S.-M."/>
            <person name="Noordhof C."/>
            <person name="Greenlaw J."/>
            <person name="Schroeter K."/>
            <person name="Vancuren S.J."/>
            <person name="Sjaarda C."/>
            <person name="Allen-Vercoe E."/>
            <person name="Gloor G.B."/>
            <person name="Vanner S.J."/>
            <person name="Petrof E.O."/>
            <person name="Sheth P.M."/>
            <person name="Guzman M."/>
        </authorList>
    </citation>
    <scope>NUCLEOTIDE SEQUENCE</scope>
    <source>
        <strain evidence="2">16-6-I_4_FM</strain>
    </source>
</reference>
<dbReference type="EMBL" id="PJEG01000012">
    <property type="protein sequence ID" value="PKD14665.1"/>
    <property type="molecule type" value="Genomic_DNA"/>
</dbReference>
<comment type="caution">
    <text evidence="4">The sequence shown here is derived from an EMBL/GenBank/DDBJ whole genome shotgun (WGS) entry which is preliminary data.</text>
</comment>
<evidence type="ECO:0000313" key="5">
    <source>
        <dbReference type="Proteomes" id="UP000232654"/>
    </source>
</evidence>
<proteinExistence type="predicted"/>
<name>A0A0A1GRR5_BIFLN</name>
<evidence type="ECO:0000313" key="2">
    <source>
        <dbReference type="EMBL" id="MDW7546788.1"/>
    </source>
</evidence>
<dbReference type="Proteomes" id="UP000232654">
    <property type="component" value="Unassembled WGS sequence"/>
</dbReference>
<dbReference type="Proteomes" id="UP000232928">
    <property type="component" value="Unassembled WGS sequence"/>
</dbReference>
<dbReference type="EMBL" id="JAWUDL010000015">
    <property type="protein sequence ID" value="MDW7546788.1"/>
    <property type="molecule type" value="Genomic_DNA"/>
</dbReference>
<dbReference type="AlphaFoldDB" id="A0A0A1GRR5"/>
<feature type="region of interest" description="Disordered" evidence="1">
    <location>
        <begin position="58"/>
        <end position="132"/>
    </location>
</feature>
<evidence type="ECO:0000256" key="1">
    <source>
        <dbReference type="SAM" id="MobiDB-lite"/>
    </source>
</evidence>
<dbReference type="RefSeq" id="WP_007057146.1">
    <property type="nucleotide sequence ID" value="NZ_AP014658.1"/>
</dbReference>
<reference evidence="5 6" key="1">
    <citation type="submission" date="2017-12" db="EMBL/GenBank/DDBJ databases">
        <title>Bifidobacterium longum APC/DPC strains.</title>
        <authorList>
            <person name="Arboleya S."/>
        </authorList>
    </citation>
    <scope>NUCLEOTIDE SEQUENCE [LARGE SCALE GENOMIC DNA]</scope>
    <source>
        <strain evidence="4 6">APC1461</strain>
        <strain evidence="3 5">APC1503</strain>
    </source>
</reference>
<sequence length="132" mass="14617">MANNQNTMRDMKRSILKAVRDSQKTKQDAMDEYVAARVNIKSLEERLEEAREKATLLRRKAKDAGNTSAELKTADDLIDARWTGTEDGSAEDGSPENADPGTVNPEREHPAMEENTQGGMPGEPNRWEGGES</sequence>